<dbReference type="SUPFAM" id="SSF141868">
    <property type="entry name" value="EAL domain-like"/>
    <property type="match status" value="1"/>
</dbReference>
<dbReference type="PROSITE" id="PS50887">
    <property type="entry name" value="GGDEF"/>
    <property type="match status" value="1"/>
</dbReference>
<sequence>MPLRTRLLIVMLTVVVLTQLATVGIILSAIDHISRDTLLAAYRELQWQLPTIFVVNLAVATLVAVLSIRTISRSLGIMADTVRRIGRGHRFSRLEVPRKGELGLLADALMTMQEDIARREATLLHQSRHDLLTGLSNRTLAQADIERDIATGRPFTLLRLAIDDFRRINDTFGYALGDRVLITLAERLAKLPSPVVDAYRLGGDEFLLRLDIPACPEAWLKDLHQRLSQPIDTHDSPIRPALSLGEVRFPEHGDSPHLLLRRADIALAMARHSHQRHQLYLEGQDERHLRQLTLIRDLHDAVSQQQLTVVYQPKVRTDSGEVVQFEALMRWQHPTLGFIPPDEFITLAERSGNIHLLSQWMIDAVGKQLQSWGRQGHTLRVAVNLSAADVMDESLPDRLLQMQAEYRLTPDQLGLEVTESAIMKDPALATRVLGELRHAGMTVAVDDFGAGYSSLAQLKRLPVQELKIDKSFILRLEDHSDDEVIVRSTIELGHNLGLKVVAEGVDTPQGRELLQRLGCDYLQGYLISRPLPADQVLDWLDDYRRRHAAPSP</sequence>
<protein>
    <submittedName>
        <fullName evidence="5">Bifunctional diguanylate cyclase/phosphodiesterase</fullName>
    </submittedName>
</protein>
<feature type="transmembrane region" description="Helical" evidence="1">
    <location>
        <begin position="7"/>
        <end position="27"/>
    </location>
</feature>
<comment type="caution">
    <text evidence="5">The sequence shown here is derived from an EMBL/GenBank/DDBJ whole genome shotgun (WGS) entry which is preliminary data.</text>
</comment>
<dbReference type="PANTHER" id="PTHR33121:SF71">
    <property type="entry name" value="OXYGEN SENSOR PROTEIN DOSP"/>
    <property type="match status" value="1"/>
</dbReference>
<feature type="transmembrane region" description="Helical" evidence="1">
    <location>
        <begin position="47"/>
        <end position="68"/>
    </location>
</feature>
<dbReference type="InterPro" id="IPR029787">
    <property type="entry name" value="Nucleotide_cyclase"/>
</dbReference>
<dbReference type="CDD" id="cd01949">
    <property type="entry name" value="GGDEF"/>
    <property type="match status" value="1"/>
</dbReference>
<evidence type="ECO:0000256" key="1">
    <source>
        <dbReference type="SAM" id="Phobius"/>
    </source>
</evidence>
<feature type="domain" description="EAL" evidence="2">
    <location>
        <begin position="291"/>
        <end position="544"/>
    </location>
</feature>
<dbReference type="PROSITE" id="PS50883">
    <property type="entry name" value="EAL"/>
    <property type="match status" value="1"/>
</dbReference>
<dbReference type="Proteomes" id="UP001595579">
    <property type="component" value="Unassembled WGS sequence"/>
</dbReference>
<dbReference type="InterPro" id="IPR003660">
    <property type="entry name" value="HAMP_dom"/>
</dbReference>
<dbReference type="InterPro" id="IPR000160">
    <property type="entry name" value="GGDEF_dom"/>
</dbReference>
<name>A0ABV7LMI1_9GAMM</name>
<dbReference type="InterPro" id="IPR043128">
    <property type="entry name" value="Rev_trsase/Diguanyl_cyclase"/>
</dbReference>
<dbReference type="SUPFAM" id="SSF158472">
    <property type="entry name" value="HAMP domain-like"/>
    <property type="match status" value="1"/>
</dbReference>
<dbReference type="InterPro" id="IPR035919">
    <property type="entry name" value="EAL_sf"/>
</dbReference>
<proteinExistence type="predicted"/>
<feature type="domain" description="HAMP" evidence="3">
    <location>
        <begin position="69"/>
        <end position="121"/>
    </location>
</feature>
<dbReference type="SUPFAM" id="SSF55073">
    <property type="entry name" value="Nucleotide cyclase"/>
    <property type="match status" value="1"/>
</dbReference>
<evidence type="ECO:0000313" key="6">
    <source>
        <dbReference type="Proteomes" id="UP001595579"/>
    </source>
</evidence>
<evidence type="ECO:0000259" key="4">
    <source>
        <dbReference type="PROSITE" id="PS50887"/>
    </source>
</evidence>
<dbReference type="Pfam" id="PF00672">
    <property type="entry name" value="HAMP"/>
    <property type="match status" value="1"/>
</dbReference>
<dbReference type="Pfam" id="PF00563">
    <property type="entry name" value="EAL"/>
    <property type="match status" value="1"/>
</dbReference>
<dbReference type="Gene3D" id="3.20.20.450">
    <property type="entry name" value="EAL domain"/>
    <property type="match status" value="1"/>
</dbReference>
<dbReference type="SMART" id="SM00304">
    <property type="entry name" value="HAMP"/>
    <property type="match status" value="1"/>
</dbReference>
<dbReference type="Pfam" id="PF00990">
    <property type="entry name" value="GGDEF"/>
    <property type="match status" value="1"/>
</dbReference>
<dbReference type="InterPro" id="IPR050706">
    <property type="entry name" value="Cyclic-di-GMP_PDE-like"/>
</dbReference>
<dbReference type="SMART" id="SM00052">
    <property type="entry name" value="EAL"/>
    <property type="match status" value="1"/>
</dbReference>
<evidence type="ECO:0000259" key="3">
    <source>
        <dbReference type="PROSITE" id="PS50885"/>
    </source>
</evidence>
<dbReference type="InterPro" id="IPR001633">
    <property type="entry name" value="EAL_dom"/>
</dbReference>
<feature type="domain" description="GGDEF" evidence="4">
    <location>
        <begin position="153"/>
        <end position="284"/>
    </location>
</feature>
<gene>
    <name evidence="5" type="ORF">ACFOEV_08850</name>
</gene>
<evidence type="ECO:0000313" key="5">
    <source>
        <dbReference type="EMBL" id="MFC3283712.1"/>
    </source>
</evidence>
<keyword evidence="1" id="KW-0812">Transmembrane</keyword>
<dbReference type="NCBIfam" id="TIGR00254">
    <property type="entry name" value="GGDEF"/>
    <property type="match status" value="1"/>
</dbReference>
<evidence type="ECO:0000259" key="2">
    <source>
        <dbReference type="PROSITE" id="PS50883"/>
    </source>
</evidence>
<dbReference type="Gene3D" id="6.10.340.10">
    <property type="match status" value="1"/>
</dbReference>
<keyword evidence="6" id="KW-1185">Reference proteome</keyword>
<dbReference type="RefSeq" id="WP_386772961.1">
    <property type="nucleotide sequence ID" value="NZ_JBHRUG010000017.1"/>
</dbReference>
<keyword evidence="1" id="KW-0472">Membrane</keyword>
<dbReference type="EMBL" id="JBHRUG010000017">
    <property type="protein sequence ID" value="MFC3283712.1"/>
    <property type="molecule type" value="Genomic_DNA"/>
</dbReference>
<dbReference type="PROSITE" id="PS50885">
    <property type="entry name" value="HAMP"/>
    <property type="match status" value="1"/>
</dbReference>
<accession>A0ABV7LMI1</accession>
<organism evidence="5 6">
    <name type="scientific">Litchfieldella rifensis</name>
    <dbReference type="NCBI Taxonomy" id="762643"/>
    <lineage>
        <taxon>Bacteria</taxon>
        <taxon>Pseudomonadati</taxon>
        <taxon>Pseudomonadota</taxon>
        <taxon>Gammaproteobacteria</taxon>
        <taxon>Oceanospirillales</taxon>
        <taxon>Halomonadaceae</taxon>
        <taxon>Litchfieldella</taxon>
    </lineage>
</organism>
<dbReference type="CDD" id="cd06225">
    <property type="entry name" value="HAMP"/>
    <property type="match status" value="1"/>
</dbReference>
<dbReference type="Gene3D" id="3.30.70.270">
    <property type="match status" value="1"/>
</dbReference>
<reference evidence="6" key="1">
    <citation type="journal article" date="2019" name="Int. J. Syst. Evol. Microbiol.">
        <title>The Global Catalogue of Microorganisms (GCM) 10K type strain sequencing project: providing services to taxonomists for standard genome sequencing and annotation.</title>
        <authorList>
            <consortium name="The Broad Institute Genomics Platform"/>
            <consortium name="The Broad Institute Genome Sequencing Center for Infectious Disease"/>
            <person name="Wu L."/>
            <person name="Ma J."/>
        </authorList>
    </citation>
    <scope>NUCLEOTIDE SEQUENCE [LARGE SCALE GENOMIC DNA]</scope>
    <source>
        <strain evidence="6">CECT 7698</strain>
    </source>
</reference>
<keyword evidence="1" id="KW-1133">Transmembrane helix</keyword>
<dbReference type="SMART" id="SM00267">
    <property type="entry name" value="GGDEF"/>
    <property type="match status" value="1"/>
</dbReference>
<dbReference type="CDD" id="cd01948">
    <property type="entry name" value="EAL"/>
    <property type="match status" value="1"/>
</dbReference>
<dbReference type="PANTHER" id="PTHR33121">
    <property type="entry name" value="CYCLIC DI-GMP PHOSPHODIESTERASE PDEF"/>
    <property type="match status" value="1"/>
</dbReference>